<comment type="caution">
    <text evidence="3">The sequence shown here is derived from an EMBL/GenBank/DDBJ whole genome shotgun (WGS) entry which is preliminary data.</text>
</comment>
<accession>A0AAW2YVC5</accession>
<keyword evidence="2" id="KW-0812">Transmembrane</keyword>
<keyword evidence="2" id="KW-0472">Membrane</keyword>
<evidence type="ECO:0000313" key="4">
    <source>
        <dbReference type="Proteomes" id="UP001431209"/>
    </source>
</evidence>
<organism evidence="3 4">
    <name type="scientific">Acrasis kona</name>
    <dbReference type="NCBI Taxonomy" id="1008807"/>
    <lineage>
        <taxon>Eukaryota</taxon>
        <taxon>Discoba</taxon>
        <taxon>Heterolobosea</taxon>
        <taxon>Tetramitia</taxon>
        <taxon>Eutetramitia</taxon>
        <taxon>Acrasidae</taxon>
        <taxon>Acrasis</taxon>
    </lineage>
</organism>
<dbReference type="AlphaFoldDB" id="A0AAW2YVC5"/>
<feature type="transmembrane region" description="Helical" evidence="2">
    <location>
        <begin position="6"/>
        <end position="23"/>
    </location>
</feature>
<dbReference type="EMBL" id="JAOPGA020000639">
    <property type="protein sequence ID" value="KAL0480187.1"/>
    <property type="molecule type" value="Genomic_DNA"/>
</dbReference>
<reference evidence="3 4" key="1">
    <citation type="submission" date="2024-03" db="EMBL/GenBank/DDBJ databases">
        <title>The Acrasis kona genome and developmental transcriptomes reveal deep origins of eukaryotic multicellular pathways.</title>
        <authorList>
            <person name="Sheikh S."/>
            <person name="Fu C.-J."/>
            <person name="Brown M.W."/>
            <person name="Baldauf S.L."/>
        </authorList>
    </citation>
    <scope>NUCLEOTIDE SEQUENCE [LARGE SCALE GENOMIC DNA]</scope>
    <source>
        <strain evidence="3 4">ATCC MYA-3509</strain>
    </source>
</reference>
<protein>
    <submittedName>
        <fullName evidence="3">Uncharacterized protein</fullName>
    </submittedName>
</protein>
<keyword evidence="4" id="KW-1185">Reference proteome</keyword>
<evidence type="ECO:0000256" key="2">
    <source>
        <dbReference type="SAM" id="Phobius"/>
    </source>
</evidence>
<evidence type="ECO:0000256" key="1">
    <source>
        <dbReference type="SAM" id="MobiDB-lite"/>
    </source>
</evidence>
<sequence length="104" mass="11776">MNTIYAALVIVLILVPISIYAYSRRRKSNKIVEDAALEEVISPHDKSENLNEEKIKISDFAKGLIDLQQKKQAEIGPNFARGLLNLQRDQSPLKKADQNSQKNK</sequence>
<dbReference type="Proteomes" id="UP001431209">
    <property type="component" value="Unassembled WGS sequence"/>
</dbReference>
<keyword evidence="2" id="KW-1133">Transmembrane helix</keyword>
<evidence type="ECO:0000313" key="3">
    <source>
        <dbReference type="EMBL" id="KAL0480187.1"/>
    </source>
</evidence>
<proteinExistence type="predicted"/>
<name>A0AAW2YVC5_9EUKA</name>
<gene>
    <name evidence="3" type="ORF">AKO1_007207</name>
</gene>
<feature type="region of interest" description="Disordered" evidence="1">
    <location>
        <begin position="85"/>
        <end position="104"/>
    </location>
</feature>